<evidence type="ECO:0000256" key="7">
    <source>
        <dbReference type="ARBA" id="ARBA00022989"/>
    </source>
</evidence>
<dbReference type="InterPro" id="IPR020537">
    <property type="entry name" value="ATP_synth_F0_csu_DDCD_BS"/>
</dbReference>
<dbReference type="PROSITE" id="PS00605">
    <property type="entry name" value="ATPASE_C"/>
    <property type="match status" value="1"/>
</dbReference>
<dbReference type="InterPro" id="IPR000454">
    <property type="entry name" value="ATP_synth_F0_csu"/>
</dbReference>
<evidence type="ECO:0000256" key="12">
    <source>
        <dbReference type="HAMAP-Rule" id="MF_01396"/>
    </source>
</evidence>
<keyword evidence="15" id="KW-1185">Reference proteome</keyword>
<dbReference type="CDD" id="cd18184">
    <property type="entry name" value="ATP-synt_Fo_c_NaATPase"/>
    <property type="match status" value="1"/>
</dbReference>
<keyword evidence="9 12" id="KW-0446">Lipid-binding</keyword>
<keyword evidence="10 12" id="KW-0472">Membrane</keyword>
<keyword evidence="4 12" id="KW-0138">CF(0)</keyword>
<dbReference type="Gene3D" id="1.20.120.610">
    <property type="entry name" value="lithium bound rotor ring of v- atpase"/>
    <property type="match status" value="1"/>
</dbReference>
<name>A0ABP7VN62_9BACI</name>
<reference evidence="15" key="1">
    <citation type="journal article" date="2019" name="Int. J. Syst. Evol. Microbiol.">
        <title>The Global Catalogue of Microorganisms (GCM) 10K type strain sequencing project: providing services to taxonomists for standard genome sequencing and annotation.</title>
        <authorList>
            <consortium name="The Broad Institute Genomics Platform"/>
            <consortium name="The Broad Institute Genome Sequencing Center for Infectious Disease"/>
            <person name="Wu L."/>
            <person name="Ma J."/>
        </authorList>
    </citation>
    <scope>NUCLEOTIDE SEQUENCE [LARGE SCALE GENOMIC DNA]</scope>
    <source>
        <strain evidence="15">JCM 17250</strain>
    </source>
</reference>
<dbReference type="EMBL" id="BAABDL010000085">
    <property type="protein sequence ID" value="GAA4070913.1"/>
    <property type="molecule type" value="Genomic_DNA"/>
</dbReference>
<gene>
    <name evidence="12 14" type="primary">atpE</name>
    <name evidence="14" type="ORF">GCM10022410_15630</name>
</gene>
<dbReference type="InterPro" id="IPR005953">
    <property type="entry name" value="ATP_synth_csu_bac/chlpt"/>
</dbReference>
<dbReference type="HAMAP" id="MF_01396">
    <property type="entry name" value="ATP_synth_c_bact"/>
    <property type="match status" value="1"/>
</dbReference>
<evidence type="ECO:0000256" key="9">
    <source>
        <dbReference type="ARBA" id="ARBA00023121"/>
    </source>
</evidence>
<evidence type="ECO:0000256" key="6">
    <source>
        <dbReference type="ARBA" id="ARBA00022781"/>
    </source>
</evidence>
<comment type="similarity">
    <text evidence="2 12">Belongs to the ATPase C chain family.</text>
</comment>
<feature type="site" description="Reversibly protonated during proton transport" evidence="12">
    <location>
        <position position="63"/>
    </location>
</feature>
<dbReference type="SUPFAM" id="SSF81333">
    <property type="entry name" value="F1F0 ATP synthase subunit C"/>
    <property type="match status" value="1"/>
</dbReference>
<evidence type="ECO:0000256" key="10">
    <source>
        <dbReference type="ARBA" id="ARBA00023136"/>
    </source>
</evidence>
<keyword evidence="3 12" id="KW-0813">Transport</keyword>
<dbReference type="PRINTS" id="PR00124">
    <property type="entry name" value="ATPASEC"/>
</dbReference>
<evidence type="ECO:0000256" key="2">
    <source>
        <dbReference type="ARBA" id="ARBA00006704"/>
    </source>
</evidence>
<feature type="domain" description="V-ATPase proteolipid subunit C-like" evidence="13">
    <location>
        <begin position="14"/>
        <end position="76"/>
    </location>
</feature>
<keyword evidence="6 12" id="KW-0375">Hydrogen ion transport</keyword>
<evidence type="ECO:0000313" key="15">
    <source>
        <dbReference type="Proteomes" id="UP001501734"/>
    </source>
</evidence>
<evidence type="ECO:0000256" key="5">
    <source>
        <dbReference type="ARBA" id="ARBA00022692"/>
    </source>
</evidence>
<comment type="function">
    <text evidence="12">F(1)F(0) ATP synthase produces ATP from ADP in the presence of a proton or sodium gradient. F-type ATPases consist of two structural domains, F(1) containing the extramembraneous catalytic core and F(0) containing the membrane proton channel, linked together by a central stalk and a peripheral stalk. During catalysis, ATP synthesis in the catalytic domain of F(1) is coupled via a rotary mechanism of the central stalk subunits to proton translocation.</text>
</comment>
<evidence type="ECO:0000256" key="1">
    <source>
        <dbReference type="ARBA" id="ARBA00004141"/>
    </source>
</evidence>
<keyword evidence="8 12" id="KW-0406">Ion transport</keyword>
<evidence type="ECO:0000256" key="3">
    <source>
        <dbReference type="ARBA" id="ARBA00022448"/>
    </source>
</evidence>
<comment type="function">
    <text evidence="12">Key component of the F(0) channel; it plays a direct role in translocation across the membrane. A homomeric c-ring of between 10-14 subunits forms the central stalk rotor element with the F(1) delta and epsilon subunits.</text>
</comment>
<dbReference type="RefSeq" id="WP_344911953.1">
    <property type="nucleotide sequence ID" value="NZ_BAABDL010000085.1"/>
</dbReference>
<feature type="transmembrane region" description="Helical" evidence="12">
    <location>
        <begin position="67"/>
        <end position="87"/>
    </location>
</feature>
<comment type="caution">
    <text evidence="12">Lacks conserved residue(s) required for the propagation of feature annotation.</text>
</comment>
<keyword evidence="11 12" id="KW-0066">ATP synthesis</keyword>
<dbReference type="Proteomes" id="UP001501734">
    <property type="component" value="Unassembled WGS sequence"/>
</dbReference>
<organism evidence="14 15">
    <name type="scientific">Amphibacillus indicireducens</name>
    <dbReference type="NCBI Taxonomy" id="1076330"/>
    <lineage>
        <taxon>Bacteria</taxon>
        <taxon>Bacillati</taxon>
        <taxon>Bacillota</taxon>
        <taxon>Bacilli</taxon>
        <taxon>Bacillales</taxon>
        <taxon>Bacillaceae</taxon>
        <taxon>Amphibacillus</taxon>
    </lineage>
</organism>
<keyword evidence="12" id="KW-1003">Cell membrane</keyword>
<keyword evidence="7 12" id="KW-1133">Transmembrane helix</keyword>
<proteinExistence type="inferred from homology"/>
<evidence type="ECO:0000259" key="13">
    <source>
        <dbReference type="Pfam" id="PF00137"/>
    </source>
</evidence>
<comment type="caution">
    <text evidence="14">The sequence shown here is derived from an EMBL/GenBank/DDBJ whole genome shotgun (WGS) entry which is preliminary data.</text>
</comment>
<evidence type="ECO:0000256" key="4">
    <source>
        <dbReference type="ARBA" id="ARBA00022547"/>
    </source>
</evidence>
<dbReference type="NCBIfam" id="TIGR01260">
    <property type="entry name" value="ATP_synt_c"/>
    <property type="match status" value="1"/>
</dbReference>
<dbReference type="Pfam" id="PF00137">
    <property type="entry name" value="ATP-synt_C"/>
    <property type="match status" value="1"/>
</dbReference>
<accession>A0ABP7VN62</accession>
<protein>
    <recommendedName>
        <fullName evidence="12">ATP synthase subunit c</fullName>
    </recommendedName>
    <alternativeName>
        <fullName evidence="12">ATP synthase F(0) sector subunit c</fullName>
    </alternativeName>
    <alternativeName>
        <fullName evidence="12">F-type ATPase subunit c</fullName>
        <shortName evidence="12">F-ATPase subunit c</shortName>
    </alternativeName>
    <alternativeName>
        <fullName evidence="12">Lipid-binding protein</fullName>
    </alternativeName>
</protein>
<sequence length="91" mass="9516">MQDPLAFVIAIAHIAAALALLNGVTTTFGQAKIAAQALESIARQPEAEDSIRTTMFVGLALAETSGIYGLLIAIIMLFANPLVTILINHLG</sequence>
<evidence type="ECO:0000256" key="8">
    <source>
        <dbReference type="ARBA" id="ARBA00023065"/>
    </source>
</evidence>
<evidence type="ECO:0000256" key="11">
    <source>
        <dbReference type="ARBA" id="ARBA00023310"/>
    </source>
</evidence>
<comment type="subcellular location">
    <subcellularLocation>
        <location evidence="12">Cell membrane</location>
        <topology evidence="12">Multi-pass membrane protein</topology>
    </subcellularLocation>
    <subcellularLocation>
        <location evidence="1">Membrane</location>
        <topology evidence="1">Multi-pass membrane protein</topology>
    </subcellularLocation>
</comment>
<keyword evidence="5 12" id="KW-0812">Transmembrane</keyword>
<dbReference type="InterPro" id="IPR035921">
    <property type="entry name" value="F/V-ATP_Csub_sf"/>
</dbReference>
<dbReference type="InterPro" id="IPR002379">
    <property type="entry name" value="ATPase_proteolipid_c-like_dom"/>
</dbReference>
<evidence type="ECO:0000313" key="14">
    <source>
        <dbReference type="EMBL" id="GAA4070913.1"/>
    </source>
</evidence>